<name>A0A9D1KZ67_9FIRM</name>
<evidence type="ECO:0000313" key="3">
    <source>
        <dbReference type="Proteomes" id="UP000824124"/>
    </source>
</evidence>
<accession>A0A9D1KZ67</accession>
<sequence>MNKQDLIDRLLDCSQTLQTLAEHLQAAEPITLADENEGTICNTEHSTDNDTATPENVSIETEAEKTAPAAKAEPPKNTNPLAKLLSGFTPPNLNLPGGNPMQLLNLFGSGMPSIPGGNLPSTLAELHDNPQLMNILNQVAANPQSLSMIASLTGQDPQHLQAMLQSLNPAAAVPAAETITPAAEAAAPVITAAPTPAPMPAPMPVPSATAHLDNLLAEWHWQPYARVWQN</sequence>
<dbReference type="AlphaFoldDB" id="A0A9D1KZ67"/>
<gene>
    <name evidence="2" type="ORF">IAB00_03380</name>
</gene>
<feature type="compositionally biased region" description="Low complexity" evidence="1">
    <location>
        <begin position="66"/>
        <end position="80"/>
    </location>
</feature>
<reference evidence="2" key="1">
    <citation type="submission" date="2020-10" db="EMBL/GenBank/DDBJ databases">
        <authorList>
            <person name="Gilroy R."/>
        </authorList>
    </citation>
    <scope>NUCLEOTIDE SEQUENCE</scope>
    <source>
        <strain evidence="2">2830</strain>
    </source>
</reference>
<feature type="compositionally biased region" description="Polar residues" evidence="1">
    <location>
        <begin position="40"/>
        <end position="59"/>
    </location>
</feature>
<evidence type="ECO:0000313" key="2">
    <source>
        <dbReference type="EMBL" id="HIU10275.1"/>
    </source>
</evidence>
<comment type="caution">
    <text evidence="2">The sequence shown here is derived from an EMBL/GenBank/DDBJ whole genome shotgun (WGS) entry which is preliminary data.</text>
</comment>
<dbReference type="EMBL" id="DVMH01000019">
    <property type="protein sequence ID" value="HIU10275.1"/>
    <property type="molecule type" value="Genomic_DNA"/>
</dbReference>
<dbReference type="Proteomes" id="UP000824124">
    <property type="component" value="Unassembled WGS sequence"/>
</dbReference>
<protein>
    <submittedName>
        <fullName evidence="2">Uncharacterized protein</fullName>
    </submittedName>
</protein>
<evidence type="ECO:0000256" key="1">
    <source>
        <dbReference type="SAM" id="MobiDB-lite"/>
    </source>
</evidence>
<proteinExistence type="predicted"/>
<reference evidence="2" key="2">
    <citation type="journal article" date="2021" name="PeerJ">
        <title>Extensive microbial diversity within the chicken gut microbiome revealed by metagenomics and culture.</title>
        <authorList>
            <person name="Gilroy R."/>
            <person name="Ravi A."/>
            <person name="Getino M."/>
            <person name="Pursley I."/>
            <person name="Horton D.L."/>
            <person name="Alikhan N.F."/>
            <person name="Baker D."/>
            <person name="Gharbi K."/>
            <person name="Hall N."/>
            <person name="Watson M."/>
            <person name="Adriaenssens E.M."/>
            <person name="Foster-Nyarko E."/>
            <person name="Jarju S."/>
            <person name="Secka A."/>
            <person name="Antonio M."/>
            <person name="Oren A."/>
            <person name="Chaudhuri R.R."/>
            <person name="La Ragione R."/>
            <person name="Hildebrand F."/>
            <person name="Pallen M.J."/>
        </authorList>
    </citation>
    <scope>NUCLEOTIDE SEQUENCE</scope>
    <source>
        <strain evidence="2">2830</strain>
    </source>
</reference>
<organism evidence="2 3">
    <name type="scientific">Candidatus Avidehalobacter gallistercoris</name>
    <dbReference type="NCBI Taxonomy" id="2840694"/>
    <lineage>
        <taxon>Bacteria</taxon>
        <taxon>Bacillati</taxon>
        <taxon>Bacillota</taxon>
        <taxon>Clostridia</taxon>
        <taxon>Eubacteriales</taxon>
        <taxon>Peptococcaceae</taxon>
        <taxon>Peptococcaceae incertae sedis</taxon>
        <taxon>Candidatus Avidehalobacter</taxon>
    </lineage>
</organism>
<feature type="region of interest" description="Disordered" evidence="1">
    <location>
        <begin position="40"/>
        <end position="80"/>
    </location>
</feature>